<dbReference type="PROSITE" id="PS00028">
    <property type="entry name" value="ZINC_FINGER_C2H2_1"/>
    <property type="match status" value="1"/>
</dbReference>
<organism evidence="3 4">
    <name type="scientific">Natronorubrum aibiense</name>
    <dbReference type="NCBI Taxonomy" id="348826"/>
    <lineage>
        <taxon>Archaea</taxon>
        <taxon>Methanobacteriati</taxon>
        <taxon>Methanobacteriota</taxon>
        <taxon>Stenosarchaea group</taxon>
        <taxon>Halobacteria</taxon>
        <taxon>Halobacteriales</taxon>
        <taxon>Natrialbaceae</taxon>
        <taxon>Natronorubrum</taxon>
    </lineage>
</organism>
<keyword evidence="4" id="KW-1185">Reference proteome</keyword>
<feature type="domain" description="C2H2-type" evidence="2">
    <location>
        <begin position="6"/>
        <end position="28"/>
    </location>
</feature>
<dbReference type="InterPro" id="IPR013087">
    <property type="entry name" value="Znf_C2H2_type"/>
</dbReference>
<evidence type="ECO:0000256" key="1">
    <source>
        <dbReference type="SAM" id="MobiDB-lite"/>
    </source>
</evidence>
<name>A0A5P9P644_9EURY</name>
<feature type="region of interest" description="Disordered" evidence="1">
    <location>
        <begin position="46"/>
        <end position="66"/>
    </location>
</feature>
<feature type="compositionally biased region" description="Basic and acidic residues" evidence="1">
    <location>
        <begin position="57"/>
        <end position="66"/>
    </location>
</feature>
<dbReference type="OrthoDB" id="205766at2157"/>
<accession>A0A5P9P644</accession>
<evidence type="ECO:0000313" key="4">
    <source>
        <dbReference type="Proteomes" id="UP000326170"/>
    </source>
</evidence>
<protein>
    <recommendedName>
        <fullName evidence="2">C2H2-type domain-containing protein</fullName>
    </recommendedName>
</protein>
<evidence type="ECO:0000259" key="2">
    <source>
        <dbReference type="PROSITE" id="PS00028"/>
    </source>
</evidence>
<dbReference type="GeneID" id="42302219"/>
<reference evidence="3 4" key="1">
    <citation type="journal article" date="2007" name="Int. J. Syst. Evol. Microbiol.">
        <title>Natronorubrum sulfidifaciens sp. nov., an extremely haloalkaliphilic archaeon isolated from Aiding salt lake in Xin-Jiang, China.</title>
        <authorList>
            <person name="Cui H.L."/>
            <person name="Tohty D."/>
            <person name="Liu H.C."/>
            <person name="Liu S.J."/>
            <person name="Oren A."/>
            <person name="Zhou P.J."/>
        </authorList>
    </citation>
    <scope>NUCLEOTIDE SEQUENCE [LARGE SCALE GENOMIC DNA]</scope>
    <source>
        <strain evidence="3 4">7-3</strain>
    </source>
</reference>
<evidence type="ECO:0000313" key="3">
    <source>
        <dbReference type="EMBL" id="QFU83613.1"/>
    </source>
</evidence>
<sequence length="66" mass="7361">MNDRHCCPLCTATYDERTSLHVHLEVEHRKSEIVTEFIDLYETGLDSSIDGGPGVASKERPMPSAD</sequence>
<dbReference type="RefSeq" id="WP_152942665.1">
    <property type="nucleotide sequence ID" value="NZ_CP045488.1"/>
</dbReference>
<dbReference type="Proteomes" id="UP000326170">
    <property type="component" value="Chromosome"/>
</dbReference>
<dbReference type="EMBL" id="CP045488">
    <property type="protein sequence ID" value="QFU83613.1"/>
    <property type="molecule type" value="Genomic_DNA"/>
</dbReference>
<dbReference type="AlphaFoldDB" id="A0A5P9P644"/>
<gene>
    <name evidence="3" type="ORF">GCU68_14215</name>
</gene>
<proteinExistence type="predicted"/>
<dbReference type="KEGG" id="nas:GCU68_14215"/>